<proteinExistence type="predicted"/>
<name>A0A5B1BT40_MYCSI</name>
<accession>A0A5B1BT40</accession>
<dbReference type="OrthoDB" id="4625631at2"/>
<comment type="caution">
    <text evidence="1">The sequence shown here is derived from an EMBL/GenBank/DDBJ whole genome shotgun (WGS) entry which is preliminary data.</text>
</comment>
<dbReference type="Proteomes" id="UP000324701">
    <property type="component" value="Unassembled WGS sequence"/>
</dbReference>
<evidence type="ECO:0000313" key="2">
    <source>
        <dbReference type="Proteomes" id="UP000324701"/>
    </source>
</evidence>
<keyword evidence="2" id="KW-1185">Reference proteome</keyword>
<reference evidence="1 2" key="1">
    <citation type="submission" date="2019-09" db="EMBL/GenBank/DDBJ databases">
        <title>Report of infection by Mycobacterium simiae a patient suffering from pulmonary tuberculosis.</title>
        <authorList>
            <person name="Mohanty P.S."/>
            <person name="Bansal A.K."/>
            <person name="Singh H."/>
            <person name="Sharma S."/>
            <person name="Patil S.A."/>
            <person name="Upadhaya P."/>
            <person name="Singh P.K."/>
            <person name="Kumar D."/>
            <person name="Kumar S."/>
            <person name="Singh R.K."/>
            <person name="Chaudhary B."/>
        </authorList>
    </citation>
    <scope>NUCLEOTIDE SEQUENCE [LARGE SCALE GENOMIC DNA]</scope>
    <source>
        <strain evidence="1 2">JAL-560-SIM</strain>
    </source>
</reference>
<evidence type="ECO:0000313" key="1">
    <source>
        <dbReference type="EMBL" id="KAA1251526.1"/>
    </source>
</evidence>
<dbReference type="Pfam" id="PF26327">
    <property type="entry name" value="LpqS"/>
    <property type="match status" value="1"/>
</dbReference>
<dbReference type="InterPro" id="IPR058714">
    <property type="entry name" value="LpqS"/>
</dbReference>
<protein>
    <recommendedName>
        <fullName evidence="3">Lipoprotein LpqS</fullName>
    </recommendedName>
</protein>
<gene>
    <name evidence="1" type="ORF">F0Q45_04005</name>
</gene>
<evidence type="ECO:0008006" key="3">
    <source>
        <dbReference type="Google" id="ProtNLM"/>
    </source>
</evidence>
<dbReference type="EMBL" id="VTZN01000013">
    <property type="protein sequence ID" value="KAA1251526.1"/>
    <property type="molecule type" value="Genomic_DNA"/>
</dbReference>
<sequence length="130" mass="13314">MVWSRSAVVAVGVVGMIAAVVAQCWLPRVDRQAAHPSHPLLSVVGSEFAVNSGHSHLADDSTLPCPPQHADAVLPRTDTPLLEVAAVASSAGTAAVPSCMAVPEGRGPPPGPVAGGCATDLVIRFRLVRR</sequence>
<dbReference type="AlphaFoldDB" id="A0A5B1BT40"/>
<organism evidence="1 2">
    <name type="scientific">Mycobacterium simiae</name>
    <name type="common">Mycobacterium habana</name>
    <dbReference type="NCBI Taxonomy" id="1784"/>
    <lineage>
        <taxon>Bacteria</taxon>
        <taxon>Bacillati</taxon>
        <taxon>Actinomycetota</taxon>
        <taxon>Actinomycetes</taxon>
        <taxon>Mycobacteriales</taxon>
        <taxon>Mycobacteriaceae</taxon>
        <taxon>Mycobacterium</taxon>
        <taxon>Mycobacterium simiae complex</taxon>
    </lineage>
</organism>